<feature type="domain" description="PepSY" evidence="2">
    <location>
        <begin position="101"/>
        <end position="146"/>
    </location>
</feature>
<name>A0A370G9W9_9COXI</name>
<protein>
    <submittedName>
        <fullName evidence="3">YpeB-like protein with putative protease inhibitory function</fullName>
    </submittedName>
</protein>
<sequence length="154" mass="17556">MINFILGIIANLLIFFTPAYADSTSHGSLETPEVIIHLQEQGYTSIEEIVLNHDCYEAIVITAENKITKLFIDAETNEIYDSKPIAKNSIKFHPAKLTMLEAVKKVEEAGYHHIYHIELIDGKYEVKALYKNEVSTELNVDGNTGVLKKKWWFN</sequence>
<organism evidence="3 4">
    <name type="scientific">Aquicella lusitana</name>
    <dbReference type="NCBI Taxonomy" id="254246"/>
    <lineage>
        <taxon>Bacteria</taxon>
        <taxon>Pseudomonadati</taxon>
        <taxon>Pseudomonadota</taxon>
        <taxon>Gammaproteobacteria</taxon>
        <taxon>Legionellales</taxon>
        <taxon>Coxiellaceae</taxon>
        <taxon>Aquicella</taxon>
    </lineage>
</organism>
<feature type="signal peptide" evidence="1">
    <location>
        <begin position="1"/>
        <end position="21"/>
    </location>
</feature>
<dbReference type="Pfam" id="PF13670">
    <property type="entry name" value="PepSY_2"/>
    <property type="match status" value="2"/>
</dbReference>
<evidence type="ECO:0000259" key="2">
    <source>
        <dbReference type="Pfam" id="PF13670"/>
    </source>
</evidence>
<evidence type="ECO:0000313" key="3">
    <source>
        <dbReference type="EMBL" id="RDI39976.1"/>
    </source>
</evidence>
<evidence type="ECO:0000313" key="4">
    <source>
        <dbReference type="Proteomes" id="UP000254720"/>
    </source>
</evidence>
<comment type="caution">
    <text evidence="3">The sequence shown here is derived from an EMBL/GenBank/DDBJ whole genome shotgun (WGS) entry which is preliminary data.</text>
</comment>
<keyword evidence="4" id="KW-1185">Reference proteome</keyword>
<reference evidence="3 4" key="1">
    <citation type="submission" date="2018-07" db="EMBL/GenBank/DDBJ databases">
        <title>Genomic Encyclopedia of Type Strains, Phase IV (KMG-IV): sequencing the most valuable type-strain genomes for metagenomic binning, comparative biology and taxonomic classification.</title>
        <authorList>
            <person name="Goeker M."/>
        </authorList>
    </citation>
    <scope>NUCLEOTIDE SEQUENCE [LARGE SCALE GENOMIC DNA]</scope>
    <source>
        <strain evidence="3 4">DSM 16500</strain>
    </source>
</reference>
<dbReference type="Proteomes" id="UP000254720">
    <property type="component" value="Unassembled WGS sequence"/>
</dbReference>
<gene>
    <name evidence="3" type="ORF">C8D86_12537</name>
</gene>
<feature type="chain" id="PRO_5016620801" evidence="1">
    <location>
        <begin position="22"/>
        <end position="154"/>
    </location>
</feature>
<keyword evidence="1" id="KW-0732">Signal</keyword>
<dbReference type="AlphaFoldDB" id="A0A370G9W9"/>
<accession>A0A370G9W9</accession>
<feature type="domain" description="PepSY" evidence="2">
    <location>
        <begin position="17"/>
        <end position="82"/>
    </location>
</feature>
<dbReference type="InterPro" id="IPR025711">
    <property type="entry name" value="PepSY"/>
</dbReference>
<evidence type="ECO:0000256" key="1">
    <source>
        <dbReference type="SAM" id="SignalP"/>
    </source>
</evidence>
<proteinExistence type="predicted"/>
<dbReference type="EMBL" id="QQAX01000025">
    <property type="protein sequence ID" value="RDI39976.1"/>
    <property type="molecule type" value="Genomic_DNA"/>
</dbReference>